<dbReference type="InterPro" id="IPR050411">
    <property type="entry name" value="AlphaKG_dependent_hydroxylases"/>
</dbReference>
<evidence type="ECO:0000313" key="4">
    <source>
        <dbReference type="Proteomes" id="UP000612746"/>
    </source>
</evidence>
<dbReference type="PANTHER" id="PTHR10696:SF21">
    <property type="entry name" value="TAUD_TFDA-LIKE DOMAIN-CONTAINING PROTEIN"/>
    <property type="match status" value="1"/>
</dbReference>
<proteinExistence type="predicted"/>
<dbReference type="Gene3D" id="3.60.130.10">
    <property type="entry name" value="Clavaminate synthase-like"/>
    <property type="match status" value="1"/>
</dbReference>
<protein>
    <recommendedName>
        <fullName evidence="2">TauD/TfdA-like domain-containing protein</fullName>
    </recommendedName>
</protein>
<organism evidence="3 4">
    <name type="scientific">Umbelopsis vinacea</name>
    <dbReference type="NCBI Taxonomy" id="44442"/>
    <lineage>
        <taxon>Eukaryota</taxon>
        <taxon>Fungi</taxon>
        <taxon>Fungi incertae sedis</taxon>
        <taxon>Mucoromycota</taxon>
        <taxon>Mucoromycotina</taxon>
        <taxon>Umbelopsidomycetes</taxon>
        <taxon>Umbelopsidales</taxon>
        <taxon>Umbelopsidaceae</taxon>
        <taxon>Umbelopsis</taxon>
    </lineage>
</organism>
<dbReference type="AlphaFoldDB" id="A0A8H7PLI3"/>
<evidence type="ECO:0000313" key="3">
    <source>
        <dbReference type="EMBL" id="KAG2175905.1"/>
    </source>
</evidence>
<dbReference type="Proteomes" id="UP000612746">
    <property type="component" value="Unassembled WGS sequence"/>
</dbReference>
<keyword evidence="1" id="KW-0560">Oxidoreductase</keyword>
<accession>A0A8H7PLI3</accession>
<dbReference type="EMBL" id="JAEPRA010000014">
    <property type="protein sequence ID" value="KAG2175905.1"/>
    <property type="molecule type" value="Genomic_DNA"/>
</dbReference>
<name>A0A8H7PLI3_9FUNG</name>
<feature type="domain" description="TauD/TfdA-like" evidence="2">
    <location>
        <begin position="48"/>
        <end position="327"/>
    </location>
</feature>
<reference evidence="3" key="1">
    <citation type="submission" date="2020-12" db="EMBL/GenBank/DDBJ databases">
        <title>Metabolic potential, ecology and presence of endohyphal bacteria is reflected in genomic diversity of Mucoromycotina.</title>
        <authorList>
            <person name="Muszewska A."/>
            <person name="Okrasinska A."/>
            <person name="Steczkiewicz K."/>
            <person name="Drgas O."/>
            <person name="Orlowska M."/>
            <person name="Perlinska-Lenart U."/>
            <person name="Aleksandrzak-Piekarczyk T."/>
            <person name="Szatraj K."/>
            <person name="Zielenkiewicz U."/>
            <person name="Pilsyk S."/>
            <person name="Malc E."/>
            <person name="Mieczkowski P."/>
            <person name="Kruszewska J.S."/>
            <person name="Biernat P."/>
            <person name="Pawlowska J."/>
        </authorList>
    </citation>
    <scope>NUCLEOTIDE SEQUENCE</scope>
    <source>
        <strain evidence="3">WA0000051536</strain>
    </source>
</reference>
<dbReference type="SUPFAM" id="SSF51197">
    <property type="entry name" value="Clavaminate synthase-like"/>
    <property type="match status" value="1"/>
</dbReference>
<dbReference type="InterPro" id="IPR042098">
    <property type="entry name" value="TauD-like_sf"/>
</dbReference>
<dbReference type="GO" id="GO:0016491">
    <property type="term" value="F:oxidoreductase activity"/>
    <property type="evidence" value="ECO:0007669"/>
    <property type="project" value="UniProtKB-KW"/>
</dbReference>
<evidence type="ECO:0000259" key="2">
    <source>
        <dbReference type="Pfam" id="PF02668"/>
    </source>
</evidence>
<sequence length="333" mass="36983">MEILTPARAANFEFQRQLDVPNEGTVTFPLVFTPEAGSQLSTIEEAVAWVETNQTKLLELAKVHGAILLRDFPISTAEHFDAIGKAVGLAEFPYIGGAAPRTVITGSVFTANESPADQLIPYHHELAQSKNHPLHIMFYCDKPADKGGETPICLSNLIYEQISREFPDFIEEIGKKGVKYIRVLPVEDDATSAIGRGWQSTFMTTDAKEAERQAEELGMTLEWLPDGSLKTTSPILPATKLDERTGKVSWFNSIVAAFTGWQDSRNDATKAVVYGDGSPLDPVILRRCLDIMNELCCSFEWKKGDVILIDNVVTMHSRNSFEGSRRIYASLWK</sequence>
<evidence type="ECO:0000256" key="1">
    <source>
        <dbReference type="ARBA" id="ARBA00023002"/>
    </source>
</evidence>
<dbReference type="OrthoDB" id="408743at2759"/>
<dbReference type="InterPro" id="IPR003819">
    <property type="entry name" value="TauD/TfdA-like"/>
</dbReference>
<keyword evidence="4" id="KW-1185">Reference proteome</keyword>
<comment type="caution">
    <text evidence="3">The sequence shown here is derived from an EMBL/GenBank/DDBJ whole genome shotgun (WGS) entry which is preliminary data.</text>
</comment>
<dbReference type="PANTHER" id="PTHR10696">
    <property type="entry name" value="GAMMA-BUTYROBETAINE HYDROXYLASE-RELATED"/>
    <property type="match status" value="1"/>
</dbReference>
<gene>
    <name evidence="3" type="ORF">INT44_000383</name>
</gene>
<dbReference type="Pfam" id="PF02668">
    <property type="entry name" value="TauD"/>
    <property type="match status" value="1"/>
</dbReference>